<protein>
    <submittedName>
        <fullName evidence="1">Uncharacterized protein</fullName>
    </submittedName>
</protein>
<dbReference type="Proteomes" id="UP001348149">
    <property type="component" value="Unassembled WGS sequence"/>
</dbReference>
<evidence type="ECO:0000313" key="1">
    <source>
        <dbReference type="EMBL" id="MEC3863331.1"/>
    </source>
</evidence>
<organism evidence="1 2">
    <name type="scientific">Mesobacterium hydrothermale</name>
    <dbReference type="NCBI Taxonomy" id="3111907"/>
    <lineage>
        <taxon>Bacteria</taxon>
        <taxon>Pseudomonadati</taxon>
        <taxon>Pseudomonadota</taxon>
        <taxon>Alphaproteobacteria</taxon>
        <taxon>Rhodobacterales</taxon>
        <taxon>Roseobacteraceae</taxon>
        <taxon>Mesobacterium</taxon>
    </lineage>
</organism>
<name>A0ABU6HNA5_9RHOB</name>
<gene>
    <name evidence="1" type="ORF">VK792_18740</name>
</gene>
<reference evidence="1 2" key="1">
    <citation type="submission" date="2024-01" db="EMBL/GenBank/DDBJ databases">
        <title>Mesobacterium rodlantinim sp. nov., isolated from shallow sea hydrothermal systems off Kueishantao Island.</title>
        <authorList>
            <person name="Su Z."/>
            <person name="Tang K."/>
        </authorList>
    </citation>
    <scope>NUCLEOTIDE SEQUENCE [LARGE SCALE GENOMIC DNA]</scope>
    <source>
        <strain evidence="1 2">TK19101</strain>
    </source>
</reference>
<keyword evidence="2" id="KW-1185">Reference proteome</keyword>
<dbReference type="EMBL" id="JAYLLH010000050">
    <property type="protein sequence ID" value="MEC3863331.1"/>
    <property type="molecule type" value="Genomic_DNA"/>
</dbReference>
<sequence>MDPIGKEEPYFGTGEQGASWMKWKHSQFAVRVADMPDDLGKLLGTGIEEYVRGR</sequence>
<accession>A0ABU6HNA5</accession>
<comment type="caution">
    <text evidence="1">The sequence shown here is derived from an EMBL/GenBank/DDBJ whole genome shotgun (WGS) entry which is preliminary data.</text>
</comment>
<dbReference type="RefSeq" id="WP_326299398.1">
    <property type="nucleotide sequence ID" value="NZ_JAYLLH010000050.1"/>
</dbReference>
<proteinExistence type="predicted"/>
<evidence type="ECO:0000313" key="2">
    <source>
        <dbReference type="Proteomes" id="UP001348149"/>
    </source>
</evidence>